<comment type="similarity">
    <text evidence="3 18">Belongs to the FAD-dependent oxidoreductase 2 family. FRD/SDH subfamily.</text>
</comment>
<dbReference type="OrthoDB" id="9806724at2"/>
<sequence length="603" mass="66201">MEIIKTDVAIVGAGGTGLRAAIAVAEQDPTTKIALISKVYPMRSHTVAAEGGAAGVIGEDDTLEKHFEDTVAGGDWLCEQDVVDYFVAHTTEELFQLEHWGCPWSRKPNGEVNVRRFGGMKVPRTWFAADKSGFHMLHTLFQTSIKYPSIQRFDEHFVLDLLEEDGQIKGVVTYDIQNGVCRTIIAKSVILATGGAGRAYSFNTNGGIVTGDGMALAYRHGVPLRDMEFVQYHPTGLLGCGVLMTEGCRGEGGILVNKDGYRYLQDYGLGPETPVGQPKNKYMELGPRDRVSQAFWNEQKKGRTIKTPLGDAVHLDLRHLGKDYLHERLPLICELAMAYAGVDPAESPVPIRPVVHYTMGGIETDGKTATRKPGLYAAGECASVGIHGANRLGSNSLVETIVFGKVAGIEAAKYAKSVQFGNEEFLTKQAEEVVLKATKLFENSTGTESCSKIRHEMGDSMEEGVGIYREAESMQKTIDTLKALQKRYKNIKIKDTSGRVFNTEFLNAIELGYTLDVAECMANSAINRKESRGSHQRLDGPDGAYKKRDDVNFLKHTLAFKNGDDVPTISYSDVKITRFKPAERVYGAAAEDAEKKRQQEAAK</sequence>
<evidence type="ECO:0000256" key="4">
    <source>
        <dbReference type="ARBA" id="ARBA00012792"/>
    </source>
</evidence>
<dbReference type="InterPro" id="IPR037099">
    <property type="entry name" value="Fum_R/Succ_DH_flav-like_C_sf"/>
</dbReference>
<dbReference type="FunFam" id="3.90.700.10:FF:000003">
    <property type="entry name" value="Fumarate reductase flavoprotein subunit"/>
    <property type="match status" value="1"/>
</dbReference>
<dbReference type="EMBL" id="FOXF01000002">
    <property type="protein sequence ID" value="SFP01661.1"/>
    <property type="molecule type" value="Genomic_DNA"/>
</dbReference>
<evidence type="ECO:0000256" key="9">
    <source>
        <dbReference type="ARBA" id="ARBA00022741"/>
    </source>
</evidence>
<feature type="binding site" evidence="17">
    <location>
        <begin position="396"/>
        <end position="397"/>
    </location>
    <ligand>
        <name>FAD</name>
        <dbReference type="ChEBI" id="CHEBI:57692"/>
    </ligand>
</feature>
<evidence type="ECO:0000259" key="20">
    <source>
        <dbReference type="Pfam" id="PF02910"/>
    </source>
</evidence>
<organism evidence="21 22">
    <name type="scientific">Ruminobacter amylophilus</name>
    <dbReference type="NCBI Taxonomy" id="867"/>
    <lineage>
        <taxon>Bacteria</taxon>
        <taxon>Pseudomonadati</taxon>
        <taxon>Pseudomonadota</taxon>
        <taxon>Gammaproteobacteria</taxon>
        <taxon>Aeromonadales</taxon>
        <taxon>Succinivibrionaceae</taxon>
        <taxon>Ruminobacter</taxon>
    </lineage>
</organism>
<keyword evidence="6 18" id="KW-0813">Transport</keyword>
<dbReference type="GO" id="GO:0050660">
    <property type="term" value="F:flavin adenine dinucleotide binding"/>
    <property type="evidence" value="ECO:0007669"/>
    <property type="project" value="InterPro"/>
</dbReference>
<dbReference type="InterPro" id="IPR036188">
    <property type="entry name" value="FAD/NAD-bd_sf"/>
</dbReference>
<dbReference type="InterPro" id="IPR027477">
    <property type="entry name" value="Succ_DH/fumarate_Rdtase_cat_sf"/>
</dbReference>
<dbReference type="PANTHER" id="PTHR11632:SF82">
    <property type="entry name" value="FUMARATE REDUCTASE FLAVOPROTEIN SUBUNIT"/>
    <property type="match status" value="1"/>
</dbReference>
<keyword evidence="11 18" id="KW-0249">Electron transport</keyword>
<evidence type="ECO:0000256" key="8">
    <source>
        <dbReference type="ARBA" id="ARBA00022630"/>
    </source>
</evidence>
<keyword evidence="13" id="KW-0472">Membrane</keyword>
<feature type="binding site" evidence="17">
    <location>
        <position position="391"/>
    </location>
    <ligand>
        <name>substrate</name>
    </ligand>
</feature>
<dbReference type="GO" id="GO:0005886">
    <property type="term" value="C:plasma membrane"/>
    <property type="evidence" value="ECO:0007669"/>
    <property type="project" value="UniProtKB-SubCell"/>
</dbReference>
<comment type="catalytic activity">
    <reaction evidence="14">
        <text>a menaquinone + succinate = a menaquinol + fumarate</text>
        <dbReference type="Rhea" id="RHEA:27834"/>
        <dbReference type="Rhea" id="RHEA-COMP:9537"/>
        <dbReference type="Rhea" id="RHEA-COMP:9539"/>
        <dbReference type="ChEBI" id="CHEBI:16374"/>
        <dbReference type="ChEBI" id="CHEBI:18151"/>
        <dbReference type="ChEBI" id="CHEBI:29806"/>
        <dbReference type="ChEBI" id="CHEBI:30031"/>
        <dbReference type="EC" id="1.3.5.1"/>
    </reaction>
</comment>
<dbReference type="PRINTS" id="PR00368">
    <property type="entry name" value="FADPNR"/>
</dbReference>
<feature type="binding site" evidence="17">
    <location>
        <position position="356"/>
    </location>
    <ligand>
        <name>substrate</name>
    </ligand>
</feature>
<feature type="binding site" evidence="17">
    <location>
        <begin position="37"/>
        <end position="52"/>
    </location>
    <ligand>
        <name>FAD</name>
        <dbReference type="ChEBI" id="CHEBI:57692"/>
    </ligand>
</feature>
<dbReference type="Gene3D" id="3.50.50.60">
    <property type="entry name" value="FAD/NAD(P)-binding domain"/>
    <property type="match status" value="1"/>
</dbReference>
<dbReference type="InterPro" id="IPR015939">
    <property type="entry name" value="Fum_Rdtase/Succ_DH_flav-like_C"/>
</dbReference>
<dbReference type="NCBIfam" id="TIGR01812">
    <property type="entry name" value="sdhA_frdA_Gneg"/>
    <property type="match status" value="1"/>
</dbReference>
<dbReference type="Pfam" id="PF02910">
    <property type="entry name" value="Succ_DH_flav_C"/>
    <property type="match status" value="1"/>
</dbReference>
<evidence type="ECO:0000256" key="12">
    <source>
        <dbReference type="ARBA" id="ARBA00023002"/>
    </source>
</evidence>
<dbReference type="InterPro" id="IPR005884">
    <property type="entry name" value="Fum_red_fp"/>
</dbReference>
<feature type="binding site" evidence="17">
    <location>
        <position position="233"/>
    </location>
    <ligand>
        <name>substrate</name>
    </ligand>
</feature>
<evidence type="ECO:0000256" key="13">
    <source>
        <dbReference type="ARBA" id="ARBA00023136"/>
    </source>
</evidence>
<evidence type="ECO:0000256" key="1">
    <source>
        <dbReference type="ARBA" id="ARBA00001974"/>
    </source>
</evidence>
<proteinExistence type="inferred from homology"/>
<dbReference type="SUPFAM" id="SSF51905">
    <property type="entry name" value="FAD/NAD(P)-binding domain"/>
    <property type="match status" value="1"/>
</dbReference>
<dbReference type="FunFam" id="1.20.58.100:FF:000001">
    <property type="entry name" value="Succinate dehydrogenase flavoprotein subunit (SdhA)"/>
    <property type="match status" value="1"/>
</dbReference>
<evidence type="ECO:0000313" key="22">
    <source>
        <dbReference type="Proteomes" id="UP000243745"/>
    </source>
</evidence>
<dbReference type="Proteomes" id="UP000243745">
    <property type="component" value="Unassembled WGS sequence"/>
</dbReference>
<evidence type="ECO:0000256" key="2">
    <source>
        <dbReference type="ARBA" id="ARBA00004515"/>
    </source>
</evidence>
<dbReference type="RefSeq" id="WP_093140089.1">
    <property type="nucleotide sequence ID" value="NZ_FOXF01000002.1"/>
</dbReference>
<dbReference type="NCBIfam" id="NF006686">
    <property type="entry name" value="PRK09231.1"/>
    <property type="match status" value="1"/>
</dbReference>
<protein>
    <recommendedName>
        <fullName evidence="5 18">Fumarate reductase flavoprotein subunit</fullName>
        <ecNumber evidence="4 18">1.3.5.1</ecNumber>
    </recommendedName>
</protein>
<dbReference type="Gene3D" id="3.90.700.10">
    <property type="entry name" value="Succinate dehydrogenase/fumarate reductase flavoprotein, catalytic domain"/>
    <property type="match status" value="1"/>
</dbReference>
<dbReference type="SUPFAM" id="SSF46977">
    <property type="entry name" value="Succinate dehydrogenase/fumarate reductase flavoprotein C-terminal domain"/>
    <property type="match status" value="1"/>
</dbReference>
<accession>A0A662ZE89</accession>
<dbReference type="InterPro" id="IPR030664">
    <property type="entry name" value="SdhA/FrdA/AprA"/>
</dbReference>
<keyword evidence="10 17" id="KW-0274">FAD</keyword>
<feature type="active site" description="Proton acceptor" evidence="16">
    <location>
        <position position="288"/>
    </location>
</feature>
<dbReference type="GO" id="GO:0022900">
    <property type="term" value="P:electron transport chain"/>
    <property type="evidence" value="ECO:0007669"/>
    <property type="project" value="UniProtKB-UniRule"/>
</dbReference>
<reference evidence="21 22" key="1">
    <citation type="submission" date="2016-10" db="EMBL/GenBank/DDBJ databases">
        <authorList>
            <person name="Varghese N."/>
            <person name="Submissions S."/>
        </authorList>
    </citation>
    <scope>NUCLEOTIDE SEQUENCE [LARGE SCALE GENOMIC DNA]</scope>
    <source>
        <strain evidence="21 22">DSM 1361</strain>
    </source>
</reference>
<evidence type="ECO:0000256" key="14">
    <source>
        <dbReference type="ARBA" id="ARBA00034412"/>
    </source>
</evidence>
<evidence type="ECO:0000256" key="10">
    <source>
        <dbReference type="ARBA" id="ARBA00022827"/>
    </source>
</evidence>
<dbReference type="GO" id="GO:0008177">
    <property type="term" value="F:succinate dehydrogenase (quinone) activity"/>
    <property type="evidence" value="ECO:0007669"/>
    <property type="project" value="UniProtKB-EC"/>
</dbReference>
<evidence type="ECO:0000256" key="15">
    <source>
        <dbReference type="ARBA" id="ARBA00049220"/>
    </source>
</evidence>
<dbReference type="Gene3D" id="1.20.58.100">
    <property type="entry name" value="Fumarate reductase/succinate dehydrogenase flavoprotein-like, C-terminal domain"/>
    <property type="match status" value="1"/>
</dbReference>
<keyword evidence="8 17" id="KW-0285">Flavoprotein</keyword>
<gene>
    <name evidence="21" type="ORF">SAMN02910344_00201</name>
</gene>
<comment type="cofactor">
    <cofactor evidence="1 17 18">
        <name>FAD</name>
        <dbReference type="ChEBI" id="CHEBI:57692"/>
    </cofactor>
</comment>
<dbReference type="GO" id="GO:0009061">
    <property type="term" value="P:anaerobic respiration"/>
    <property type="evidence" value="ECO:0007669"/>
    <property type="project" value="InterPro"/>
</dbReference>
<evidence type="ECO:0000313" key="21">
    <source>
        <dbReference type="EMBL" id="SFP01661.1"/>
    </source>
</evidence>
<feature type="domain" description="FAD-dependent oxidoreductase 2 FAD-binding" evidence="19">
    <location>
        <begin position="7"/>
        <end position="397"/>
    </location>
</feature>
<evidence type="ECO:0000256" key="5">
    <source>
        <dbReference type="ARBA" id="ARBA00014044"/>
    </source>
</evidence>
<dbReference type="PROSITE" id="PS00504">
    <property type="entry name" value="FRD_SDH_FAD_BINDING"/>
    <property type="match status" value="1"/>
</dbReference>
<dbReference type="Gene3D" id="4.10.80.40">
    <property type="entry name" value="succinate dehydrogenase protein domain"/>
    <property type="match status" value="1"/>
</dbReference>
<evidence type="ECO:0000256" key="17">
    <source>
        <dbReference type="PIRSR" id="PIRSR630664-51"/>
    </source>
</evidence>
<evidence type="ECO:0000256" key="7">
    <source>
        <dbReference type="ARBA" id="ARBA00022475"/>
    </source>
</evidence>
<feature type="binding site" evidence="17">
    <location>
        <begin position="12"/>
        <end position="17"/>
    </location>
    <ligand>
        <name>FAD</name>
        <dbReference type="ChEBI" id="CHEBI:57692"/>
    </ligand>
</feature>
<comment type="catalytic activity">
    <reaction evidence="15 18">
        <text>a quinone + succinate = fumarate + a quinol</text>
        <dbReference type="Rhea" id="RHEA:40523"/>
        <dbReference type="ChEBI" id="CHEBI:24646"/>
        <dbReference type="ChEBI" id="CHEBI:29806"/>
        <dbReference type="ChEBI" id="CHEBI:30031"/>
        <dbReference type="ChEBI" id="CHEBI:132124"/>
        <dbReference type="EC" id="1.3.5.1"/>
    </reaction>
</comment>
<keyword evidence="7" id="KW-1003">Cell membrane</keyword>
<name>A0A662ZE89_9GAMM</name>
<feature type="binding site" evidence="17">
    <location>
        <position position="212"/>
    </location>
    <ligand>
        <name>FAD</name>
        <dbReference type="ChEBI" id="CHEBI:57692"/>
    </ligand>
</feature>
<dbReference type="GO" id="GO:0009055">
    <property type="term" value="F:electron transfer activity"/>
    <property type="evidence" value="ECO:0007669"/>
    <property type="project" value="UniProtKB-ARBA"/>
</dbReference>
<keyword evidence="22" id="KW-1185">Reference proteome</keyword>
<dbReference type="GO" id="GO:0006113">
    <property type="term" value="P:fermentation"/>
    <property type="evidence" value="ECO:0007669"/>
    <property type="project" value="TreeGrafter"/>
</dbReference>
<evidence type="ECO:0000259" key="19">
    <source>
        <dbReference type="Pfam" id="PF00890"/>
    </source>
</evidence>
<dbReference type="InterPro" id="IPR014006">
    <property type="entry name" value="Succ_Dhase_FrdA_Gneg"/>
</dbReference>
<comment type="subcellular location">
    <subcellularLocation>
        <location evidence="2">Cell inner membrane</location>
        <topology evidence="2">Peripheral membrane protein</topology>
        <orientation evidence="2">Cytoplasmic side</orientation>
    </subcellularLocation>
</comment>
<evidence type="ECO:0000256" key="16">
    <source>
        <dbReference type="PIRSR" id="PIRSR000171-1"/>
    </source>
</evidence>
<keyword evidence="12 18" id="KW-0560">Oxidoreductase</keyword>
<dbReference type="FunFam" id="4.10.80.40:FF:000003">
    <property type="entry name" value="Fumarate reductase flavoprotein subunit"/>
    <property type="match status" value="1"/>
</dbReference>
<evidence type="ECO:0000256" key="18">
    <source>
        <dbReference type="RuleBase" id="RU362050"/>
    </source>
</evidence>
<feature type="binding site" evidence="17">
    <location>
        <position position="245"/>
    </location>
    <ligand>
        <name>substrate</name>
    </ligand>
</feature>
<feature type="domain" description="Fumarate reductase/succinate dehydrogenase flavoprotein-like C-terminal" evidence="20">
    <location>
        <begin position="454"/>
        <end position="586"/>
    </location>
</feature>
<comment type="subunit">
    <text evidence="18">Part of an enzyme complex containing four subunits: a flavoprotein (FrdA), an iron-sulfur protein (FrdB), and two hydrophobic anchor proteins (FrdC and FrdD).</text>
</comment>
<evidence type="ECO:0000256" key="6">
    <source>
        <dbReference type="ARBA" id="ARBA00022448"/>
    </source>
</evidence>
<dbReference type="Pfam" id="PF00890">
    <property type="entry name" value="FAD_binding_2"/>
    <property type="match status" value="1"/>
</dbReference>
<evidence type="ECO:0000256" key="11">
    <source>
        <dbReference type="ARBA" id="ARBA00022982"/>
    </source>
</evidence>
<keyword evidence="9" id="KW-0547">Nucleotide-binding</keyword>
<dbReference type="InterPro" id="IPR003952">
    <property type="entry name" value="FRD_SDH_FAD_BS"/>
</dbReference>
<dbReference type="PANTHER" id="PTHR11632">
    <property type="entry name" value="SUCCINATE DEHYDROGENASE 2 FLAVOPROTEIN SUBUNIT"/>
    <property type="match status" value="1"/>
</dbReference>
<evidence type="ECO:0000256" key="3">
    <source>
        <dbReference type="ARBA" id="ARBA00008040"/>
    </source>
</evidence>
<dbReference type="NCBIfam" id="TIGR01176">
    <property type="entry name" value="fum_red_Fp"/>
    <property type="match status" value="1"/>
</dbReference>
<dbReference type="SUPFAM" id="SSF56425">
    <property type="entry name" value="Succinate dehydrogenase/fumarate reductase flavoprotein, catalytic domain"/>
    <property type="match status" value="1"/>
</dbReference>
<dbReference type="EC" id="1.3.5.1" evidence="4 18"/>
<dbReference type="InterPro" id="IPR003953">
    <property type="entry name" value="FAD-dep_OxRdtase_2_FAD-bd"/>
</dbReference>
<dbReference type="PIRSF" id="PIRSF000171">
    <property type="entry name" value="SDHA_APRA_LASPO"/>
    <property type="match status" value="1"/>
</dbReference>
<dbReference type="AlphaFoldDB" id="A0A662ZE89"/>
<feature type="binding site" evidence="17">
    <location>
        <position position="380"/>
    </location>
    <ligand>
        <name>FAD</name>
        <dbReference type="ChEBI" id="CHEBI:57692"/>
    </ligand>
</feature>